<evidence type="ECO:0000313" key="2">
    <source>
        <dbReference type="Proteomes" id="UP001149140"/>
    </source>
</evidence>
<keyword evidence="2" id="KW-1185">Reference proteome</keyword>
<comment type="caution">
    <text evidence="1">The sequence shown here is derived from an EMBL/GenBank/DDBJ whole genome shotgun (WGS) entry which is preliminary data.</text>
</comment>
<dbReference type="RefSeq" id="WP_270039957.1">
    <property type="nucleotide sequence ID" value="NZ_JAPDOD010000007.1"/>
</dbReference>
<dbReference type="Proteomes" id="UP001149140">
    <property type="component" value="Unassembled WGS sequence"/>
</dbReference>
<name>A0A9X3MR63_9ACTN</name>
<gene>
    <name evidence="1" type="ORF">OM076_11325</name>
</gene>
<dbReference type="EMBL" id="JAPDOD010000007">
    <property type="protein sequence ID" value="MDA0160857.1"/>
    <property type="molecule type" value="Genomic_DNA"/>
</dbReference>
<dbReference type="AlphaFoldDB" id="A0A9X3MR63"/>
<protein>
    <submittedName>
        <fullName evidence="1">Uncharacterized protein</fullName>
    </submittedName>
</protein>
<sequence length="481" mass="52392">MGGTTRFGAGRRLDAAAIRAASERNPRLRTFVSNLARHSEGGEAHARGLLERLIRRVVDDVGDVHMTHAITRLERIEVLRDNIAAILDHVLEGGELPPGVRPEDLGRTFDQLGQELHDLRRTQRALSGADESFKLVDDSLDYYRSVLADVDPVPGTHAEPVNALRDAVKALPQDQRGALRRAAELEPGTLVRALTSEERGQRLGVEELKAKLHDKLSAAELAELEKAIKAVGKERTTALQVSEPRLAEALARIPDARLRAAVTVGNDVWIVQQLALHNPQALGELWAAFRKRGGSDPGGFRAYVRHEMVTYGRGVVGEYTAAFSISSVDTLLKGPDTNVRTRGTDLVGITGDGWLWLIDDKSHRAASVDKVSSLTDNLVTNLRDDAAAVRGKLAELQQADPAFIPDPQVKDSPRRMEDAAAEIERIQAAGDPGTHPALISKALLDRKVKLRVTSAAGNVVELTQALKDLGLEIQPTKRKQP</sequence>
<accession>A0A9X3MR63</accession>
<organism evidence="1 2">
    <name type="scientific">Solirubrobacter ginsenosidimutans</name>
    <dbReference type="NCBI Taxonomy" id="490573"/>
    <lineage>
        <taxon>Bacteria</taxon>
        <taxon>Bacillati</taxon>
        <taxon>Actinomycetota</taxon>
        <taxon>Thermoleophilia</taxon>
        <taxon>Solirubrobacterales</taxon>
        <taxon>Solirubrobacteraceae</taxon>
        <taxon>Solirubrobacter</taxon>
    </lineage>
</organism>
<reference evidence="1" key="1">
    <citation type="submission" date="2022-10" db="EMBL/GenBank/DDBJ databases">
        <title>The WGS of Solirubrobacter ginsenosidimutans DSM 21036.</title>
        <authorList>
            <person name="Jiang Z."/>
        </authorList>
    </citation>
    <scope>NUCLEOTIDE SEQUENCE</scope>
    <source>
        <strain evidence="1">DSM 21036</strain>
    </source>
</reference>
<evidence type="ECO:0000313" key="1">
    <source>
        <dbReference type="EMBL" id="MDA0160857.1"/>
    </source>
</evidence>
<proteinExistence type="predicted"/>